<dbReference type="Pfam" id="PF04264">
    <property type="entry name" value="YceI"/>
    <property type="match status" value="1"/>
</dbReference>
<feature type="domain" description="Lipid/polyisoprenoid-binding YceI-like" evidence="2">
    <location>
        <begin position="35"/>
        <end position="199"/>
    </location>
</feature>
<evidence type="ECO:0000313" key="3">
    <source>
        <dbReference type="EMBL" id="GEN63286.1"/>
    </source>
</evidence>
<proteinExistence type="predicted"/>
<keyword evidence="1" id="KW-0732">Signal</keyword>
<evidence type="ECO:0000259" key="2">
    <source>
        <dbReference type="SMART" id="SM00867"/>
    </source>
</evidence>
<protein>
    <submittedName>
        <fullName evidence="3">Polyisoprenoid-binding protein</fullName>
    </submittedName>
</protein>
<dbReference type="AlphaFoldDB" id="A0A511XK17"/>
<dbReference type="PANTHER" id="PTHR34406">
    <property type="entry name" value="PROTEIN YCEI"/>
    <property type="match status" value="1"/>
</dbReference>
<dbReference type="Gene3D" id="2.40.128.110">
    <property type="entry name" value="Lipid/polyisoprenoid-binding, YceI-like"/>
    <property type="match status" value="1"/>
</dbReference>
<dbReference type="InterPro" id="IPR036761">
    <property type="entry name" value="TTHA0802/YceI-like_sf"/>
</dbReference>
<feature type="signal peptide" evidence="1">
    <location>
        <begin position="1"/>
        <end position="24"/>
    </location>
</feature>
<organism evidence="3 4">
    <name type="scientific">Acetobacter oeni</name>
    <dbReference type="NCBI Taxonomy" id="304077"/>
    <lineage>
        <taxon>Bacteria</taxon>
        <taxon>Pseudomonadati</taxon>
        <taxon>Pseudomonadota</taxon>
        <taxon>Alphaproteobacteria</taxon>
        <taxon>Acetobacterales</taxon>
        <taxon>Acetobacteraceae</taxon>
        <taxon>Acetobacter</taxon>
    </lineage>
</organism>
<dbReference type="RefSeq" id="WP_146887699.1">
    <property type="nucleotide sequence ID" value="NZ_BJYG01000018.1"/>
</dbReference>
<dbReference type="SUPFAM" id="SSF101874">
    <property type="entry name" value="YceI-like"/>
    <property type="match status" value="1"/>
</dbReference>
<feature type="chain" id="PRO_5021939657" evidence="1">
    <location>
        <begin position="25"/>
        <end position="202"/>
    </location>
</feature>
<dbReference type="OrthoDB" id="9811006at2"/>
<name>A0A511XK17_9PROT</name>
<dbReference type="InterPro" id="IPR007372">
    <property type="entry name" value="Lipid/polyisoprenoid-bd_YceI"/>
</dbReference>
<dbReference type="PANTHER" id="PTHR34406:SF1">
    <property type="entry name" value="PROTEIN YCEI"/>
    <property type="match status" value="1"/>
</dbReference>
<reference evidence="3 4" key="1">
    <citation type="submission" date="2019-07" db="EMBL/GenBank/DDBJ databases">
        <title>Whole genome shotgun sequence of Acetobacter oeni NBRC 105207.</title>
        <authorList>
            <person name="Hosoyama A."/>
            <person name="Uohara A."/>
            <person name="Ohji S."/>
            <person name="Ichikawa N."/>
        </authorList>
    </citation>
    <scope>NUCLEOTIDE SEQUENCE [LARGE SCALE GENOMIC DNA]</scope>
    <source>
        <strain evidence="3 4">NBRC 105207</strain>
    </source>
</reference>
<sequence length="202" mass="21376">MKTPIRNTAFAAFALTVLVSGAQAAPLPQDVQGGSYKVETGHTQVIFSVLHLGFTNYSGLFSGATGTLKFDPAHIAASRLTITFPVNSVSTTSDMLTGELRAPDWFDVSKYPTATFVSTNVVSAESGDADVEGNLTLHGVTKPVILHAHFIGSGINPMDKAYTLGFQATATIRRSEFGISKYVPMVGDDVTLTIAGAFEKQS</sequence>
<evidence type="ECO:0000313" key="4">
    <source>
        <dbReference type="Proteomes" id="UP000321746"/>
    </source>
</evidence>
<accession>A0A511XK17</accession>
<dbReference type="EMBL" id="BJYG01000018">
    <property type="protein sequence ID" value="GEN63286.1"/>
    <property type="molecule type" value="Genomic_DNA"/>
</dbReference>
<dbReference type="SMART" id="SM00867">
    <property type="entry name" value="YceI"/>
    <property type="match status" value="1"/>
</dbReference>
<comment type="caution">
    <text evidence="3">The sequence shown here is derived from an EMBL/GenBank/DDBJ whole genome shotgun (WGS) entry which is preliminary data.</text>
</comment>
<evidence type="ECO:0000256" key="1">
    <source>
        <dbReference type="SAM" id="SignalP"/>
    </source>
</evidence>
<keyword evidence="4" id="KW-1185">Reference proteome</keyword>
<dbReference type="Proteomes" id="UP000321746">
    <property type="component" value="Unassembled WGS sequence"/>
</dbReference>
<gene>
    <name evidence="3" type="ORF">AOE01nite_15100</name>
</gene>